<dbReference type="EMBL" id="JAWWNJ010000007">
    <property type="protein sequence ID" value="KAK7051702.1"/>
    <property type="molecule type" value="Genomic_DNA"/>
</dbReference>
<gene>
    <name evidence="1" type="ORF">R3P38DRAFT_2857025</name>
</gene>
<evidence type="ECO:0000313" key="1">
    <source>
        <dbReference type="EMBL" id="KAK7051702.1"/>
    </source>
</evidence>
<name>A0AAW0DIF4_9AGAR</name>
<keyword evidence="2" id="KW-1185">Reference proteome</keyword>
<dbReference type="Proteomes" id="UP001362999">
    <property type="component" value="Unassembled WGS sequence"/>
</dbReference>
<protein>
    <recommendedName>
        <fullName evidence="3">F-box domain-containing protein</fullName>
    </recommendedName>
</protein>
<organism evidence="1 2">
    <name type="scientific">Favolaschia claudopus</name>
    <dbReference type="NCBI Taxonomy" id="2862362"/>
    <lineage>
        <taxon>Eukaryota</taxon>
        <taxon>Fungi</taxon>
        <taxon>Dikarya</taxon>
        <taxon>Basidiomycota</taxon>
        <taxon>Agaricomycotina</taxon>
        <taxon>Agaricomycetes</taxon>
        <taxon>Agaricomycetidae</taxon>
        <taxon>Agaricales</taxon>
        <taxon>Marasmiineae</taxon>
        <taxon>Mycenaceae</taxon>
        <taxon>Favolaschia</taxon>
    </lineage>
</organism>
<proteinExistence type="predicted"/>
<sequence length="376" mass="43295">MPQQSPLEISELLDRCIDLMSRSEPFINVPDLLACALVARAWVHPAQSRLFHAPAHTNPDFSSRLWVVEEFSQSLAISPHLREYVRRLHLDYSALPPYYMQMLCQQSFTHLESLMVSIEEHDFQTFPTADNFPQPSTLPALRHLSLEIKGPFSLLNSIVQQFPPTVQHLYLGCTSWDYIDTTSDIASTGQLIQLKSARLSMWDNGEFAWFAPHPRSSYPFDFSQLKALAIIYADSIDWSVIPTSRIEILDLYVTYEHTAVDLTAFPMLRILRFCVDRNQIPRIVAETLSTVTSQHGIRTIIISVEHYRMNEAEYTELDTLIASMPMPSLPAVELEHRFHYPPDFAQYFPALVSKNLFRVVAYEFVRECWQALVNQL</sequence>
<dbReference type="AlphaFoldDB" id="A0AAW0DIF4"/>
<reference evidence="1 2" key="1">
    <citation type="journal article" date="2024" name="J Genomics">
        <title>Draft genome sequencing and assembly of Favolaschia claudopus CIRM-BRFM 2984 isolated from oak limbs.</title>
        <authorList>
            <person name="Navarro D."/>
            <person name="Drula E."/>
            <person name="Chaduli D."/>
            <person name="Cazenave R."/>
            <person name="Ahrendt S."/>
            <person name="Wang J."/>
            <person name="Lipzen A."/>
            <person name="Daum C."/>
            <person name="Barry K."/>
            <person name="Grigoriev I.V."/>
            <person name="Favel A."/>
            <person name="Rosso M.N."/>
            <person name="Martin F."/>
        </authorList>
    </citation>
    <scope>NUCLEOTIDE SEQUENCE [LARGE SCALE GENOMIC DNA]</scope>
    <source>
        <strain evidence="1 2">CIRM-BRFM 2984</strain>
    </source>
</reference>
<accession>A0AAW0DIF4</accession>
<evidence type="ECO:0008006" key="3">
    <source>
        <dbReference type="Google" id="ProtNLM"/>
    </source>
</evidence>
<comment type="caution">
    <text evidence="1">The sequence shown here is derived from an EMBL/GenBank/DDBJ whole genome shotgun (WGS) entry which is preliminary data.</text>
</comment>
<evidence type="ECO:0000313" key="2">
    <source>
        <dbReference type="Proteomes" id="UP001362999"/>
    </source>
</evidence>